<feature type="transmembrane region" description="Helical" evidence="8">
    <location>
        <begin position="428"/>
        <end position="448"/>
    </location>
</feature>
<evidence type="ECO:0000256" key="7">
    <source>
        <dbReference type="ARBA" id="ARBA00023136"/>
    </source>
</evidence>
<evidence type="ECO:0000313" key="11">
    <source>
        <dbReference type="Proteomes" id="UP000618733"/>
    </source>
</evidence>
<evidence type="ECO:0000256" key="4">
    <source>
        <dbReference type="ARBA" id="ARBA00022519"/>
    </source>
</evidence>
<keyword evidence="7 8" id="KW-0472">Membrane</keyword>
<protein>
    <submittedName>
        <fullName evidence="10">Iron ABC transporter permease</fullName>
    </submittedName>
</protein>
<feature type="transmembrane region" description="Helical" evidence="8">
    <location>
        <begin position="21"/>
        <end position="42"/>
    </location>
</feature>
<dbReference type="GO" id="GO:0005886">
    <property type="term" value="C:plasma membrane"/>
    <property type="evidence" value="ECO:0007669"/>
    <property type="project" value="UniProtKB-SubCell"/>
</dbReference>
<dbReference type="EMBL" id="JAEHOI010000002">
    <property type="protein sequence ID" value="MBK0420742.1"/>
    <property type="molecule type" value="Genomic_DNA"/>
</dbReference>
<evidence type="ECO:0000256" key="3">
    <source>
        <dbReference type="ARBA" id="ARBA00022475"/>
    </source>
</evidence>
<evidence type="ECO:0000313" key="10">
    <source>
        <dbReference type="EMBL" id="MBK0420742.1"/>
    </source>
</evidence>
<dbReference type="Gene3D" id="1.10.3720.10">
    <property type="entry name" value="MetI-like"/>
    <property type="match status" value="2"/>
</dbReference>
<accession>A0A934QCW6</accession>
<reference evidence="10" key="1">
    <citation type="submission" date="2020-12" db="EMBL/GenBank/DDBJ databases">
        <title>Leucobacter sp. CAS2, isolated from Chromium sludge.</title>
        <authorList>
            <person name="Xu Z."/>
        </authorList>
    </citation>
    <scope>NUCLEOTIDE SEQUENCE</scope>
    <source>
        <strain evidence="10">CSA2</strain>
    </source>
</reference>
<feature type="transmembrane region" description="Helical" evidence="8">
    <location>
        <begin position="391"/>
        <end position="416"/>
    </location>
</feature>
<dbReference type="InterPro" id="IPR000515">
    <property type="entry name" value="MetI-like"/>
</dbReference>
<feature type="transmembrane region" description="Helical" evidence="8">
    <location>
        <begin position="200"/>
        <end position="227"/>
    </location>
</feature>
<keyword evidence="6 8" id="KW-1133">Transmembrane helix</keyword>
<sequence length="566" mass="58881">MPEREEGEPRPSPWRIAGPAAWVLAAAIPLAFLALFFLWPVLSLIATGFLENGRIDLSGIPEVFGAPRTWRVIGQTLAQAGLATAVSVALGLPAAHVLYRLDFPGRGVLRGLMTVPFVLPTVVVAAAFVALTGEGGPLAGLGLDRSLWAIVLALAFFNVTVVARTVGTFWARLDTSSELAARVLGAGKVRAWCTTTLPALAPALASAAALVFLFCSTSFGVVLVLGGREFSNVETEIYRLTVQFLDLRGAAVLSLAQFAIVGAALVVSARLRSRGERAVSLRAEAGRMPRPGRGDVPALVVFGLMAALLHAAPIVTLLLRSFRGPHGDWTLANYAALVSPPKGLPLDGTVFDATWLSLRIALLAALIAMVLGVLLALVLSRKPESRALRRALSVFDGAVMLPLGVSAVTLGFGLLITMNRPLGIGFDLRTSVALIPIAQALVALPLVVRTLLPVLRGIDQQLRFAAATLGAGPAVVIRTIDLPMLGRSAGLALGFAFAASLGEFGATSFLVRPGAQTLPVAVGQLIGHPAPGSYGAGLAAAVILGGLAAGIMLHAERLRTDGRGEF</sequence>
<dbReference type="GO" id="GO:0055085">
    <property type="term" value="P:transmembrane transport"/>
    <property type="evidence" value="ECO:0007669"/>
    <property type="project" value="InterPro"/>
</dbReference>
<keyword evidence="5 8" id="KW-0812">Transmembrane</keyword>
<keyword evidence="4" id="KW-0997">Cell inner membrane</keyword>
<feature type="domain" description="ABC transmembrane type-1" evidence="9">
    <location>
        <begin position="354"/>
        <end position="555"/>
    </location>
</feature>
<keyword evidence="3" id="KW-1003">Cell membrane</keyword>
<dbReference type="RefSeq" id="WP_200130962.1">
    <property type="nucleotide sequence ID" value="NZ_JAEHOI010000002.1"/>
</dbReference>
<dbReference type="SUPFAM" id="SSF161098">
    <property type="entry name" value="MetI-like"/>
    <property type="match status" value="2"/>
</dbReference>
<keyword evidence="2 8" id="KW-0813">Transport</keyword>
<dbReference type="CDD" id="cd06261">
    <property type="entry name" value="TM_PBP2"/>
    <property type="match status" value="2"/>
</dbReference>
<dbReference type="PANTHER" id="PTHR43357">
    <property type="entry name" value="INNER MEMBRANE ABC TRANSPORTER PERMEASE PROTEIN YDCV"/>
    <property type="match status" value="1"/>
</dbReference>
<feature type="transmembrane region" description="Helical" evidence="8">
    <location>
        <begin position="111"/>
        <end position="133"/>
    </location>
</feature>
<dbReference type="PANTHER" id="PTHR43357:SF4">
    <property type="entry name" value="INNER MEMBRANE ABC TRANSPORTER PERMEASE PROTEIN YDCV"/>
    <property type="match status" value="1"/>
</dbReference>
<comment type="caution">
    <text evidence="10">The sequence shown here is derived from an EMBL/GenBank/DDBJ whole genome shotgun (WGS) entry which is preliminary data.</text>
</comment>
<feature type="transmembrane region" description="Helical" evidence="8">
    <location>
        <begin position="531"/>
        <end position="553"/>
    </location>
</feature>
<dbReference type="Proteomes" id="UP000618733">
    <property type="component" value="Unassembled WGS sequence"/>
</dbReference>
<proteinExistence type="inferred from homology"/>
<dbReference type="InterPro" id="IPR035906">
    <property type="entry name" value="MetI-like_sf"/>
</dbReference>
<feature type="transmembrane region" description="Helical" evidence="8">
    <location>
        <begin position="488"/>
        <end position="511"/>
    </location>
</feature>
<keyword evidence="11" id="KW-1185">Reference proteome</keyword>
<feature type="transmembrane region" description="Helical" evidence="8">
    <location>
        <begin position="356"/>
        <end position="379"/>
    </location>
</feature>
<evidence type="ECO:0000256" key="1">
    <source>
        <dbReference type="ARBA" id="ARBA00004429"/>
    </source>
</evidence>
<evidence type="ECO:0000259" key="9">
    <source>
        <dbReference type="PROSITE" id="PS50928"/>
    </source>
</evidence>
<feature type="transmembrane region" description="Helical" evidence="8">
    <location>
        <begin position="77"/>
        <end position="99"/>
    </location>
</feature>
<evidence type="ECO:0000256" key="6">
    <source>
        <dbReference type="ARBA" id="ARBA00022989"/>
    </source>
</evidence>
<dbReference type="AlphaFoldDB" id="A0A934QCW6"/>
<dbReference type="Pfam" id="PF00528">
    <property type="entry name" value="BPD_transp_1"/>
    <property type="match status" value="1"/>
</dbReference>
<feature type="transmembrane region" description="Helical" evidence="8">
    <location>
        <begin position="145"/>
        <end position="163"/>
    </location>
</feature>
<organism evidence="10 11">
    <name type="scientific">Leucobacter edaphi</name>
    <dbReference type="NCBI Taxonomy" id="2796472"/>
    <lineage>
        <taxon>Bacteria</taxon>
        <taxon>Bacillati</taxon>
        <taxon>Actinomycetota</taxon>
        <taxon>Actinomycetes</taxon>
        <taxon>Micrococcales</taxon>
        <taxon>Microbacteriaceae</taxon>
        <taxon>Leucobacter</taxon>
    </lineage>
</organism>
<dbReference type="PROSITE" id="PS50928">
    <property type="entry name" value="ABC_TM1"/>
    <property type="match status" value="2"/>
</dbReference>
<comment type="similarity">
    <text evidence="8">Belongs to the binding-protein-dependent transport system permease family.</text>
</comment>
<gene>
    <name evidence="10" type="ORF">JD292_01425</name>
</gene>
<name>A0A934QCW6_9MICO</name>
<evidence type="ECO:0000256" key="2">
    <source>
        <dbReference type="ARBA" id="ARBA00022448"/>
    </source>
</evidence>
<feature type="domain" description="ABC transmembrane type-1" evidence="9">
    <location>
        <begin position="73"/>
        <end position="266"/>
    </location>
</feature>
<comment type="subcellular location">
    <subcellularLocation>
        <location evidence="1">Cell inner membrane</location>
        <topology evidence="1">Multi-pass membrane protein</topology>
    </subcellularLocation>
    <subcellularLocation>
        <location evidence="8">Cell membrane</location>
        <topology evidence="8">Multi-pass membrane protein</topology>
    </subcellularLocation>
</comment>
<feature type="transmembrane region" description="Helical" evidence="8">
    <location>
        <begin position="247"/>
        <end position="267"/>
    </location>
</feature>
<evidence type="ECO:0000256" key="5">
    <source>
        <dbReference type="ARBA" id="ARBA00022692"/>
    </source>
</evidence>
<evidence type="ECO:0000256" key="8">
    <source>
        <dbReference type="RuleBase" id="RU363032"/>
    </source>
</evidence>
<feature type="transmembrane region" description="Helical" evidence="8">
    <location>
        <begin position="296"/>
        <end position="319"/>
    </location>
</feature>